<organism evidence="1 2">
    <name type="scientific">Pectobacterium parmentieri</name>
    <dbReference type="NCBI Taxonomy" id="1905730"/>
    <lineage>
        <taxon>Bacteria</taxon>
        <taxon>Pseudomonadati</taxon>
        <taxon>Pseudomonadota</taxon>
        <taxon>Gammaproteobacteria</taxon>
        <taxon>Enterobacterales</taxon>
        <taxon>Pectobacteriaceae</taxon>
        <taxon>Pectobacterium</taxon>
    </lineage>
</organism>
<dbReference type="Proteomes" id="UP000008044">
    <property type="component" value="Chromosome"/>
</dbReference>
<dbReference type="HOGENOM" id="CLU_3314180_0_0_6"/>
<proteinExistence type="predicted"/>
<dbReference type="EMBL" id="CP003415">
    <property type="protein sequence ID" value="AFI91964.1"/>
    <property type="molecule type" value="Genomic_DNA"/>
</dbReference>
<accession>A0A0H3ID10</accession>
<evidence type="ECO:0000313" key="2">
    <source>
        <dbReference type="Proteomes" id="UP000008044"/>
    </source>
</evidence>
<protein>
    <submittedName>
        <fullName evidence="1">Uncharacterized protein</fullName>
    </submittedName>
</protein>
<dbReference type="eggNOG" id="ENOG5031A0Q">
    <property type="taxonomic scope" value="Bacteria"/>
</dbReference>
<reference evidence="1 2" key="1">
    <citation type="journal article" date="2012" name="J. Bacteriol.">
        <title>Genome sequence of Pectobacterium sp. strain SCC3193.</title>
        <authorList>
            <person name="Koskinen J.P."/>
            <person name="Laine P."/>
            <person name="Niemi O."/>
            <person name="Nykyri J."/>
            <person name="Harjunpaa H."/>
            <person name="Auvinen P."/>
            <person name="Paulin L."/>
            <person name="Pirhonen M."/>
            <person name="Palva T."/>
            <person name="Holm L."/>
        </authorList>
    </citation>
    <scope>NUCLEOTIDE SEQUENCE [LARGE SCALE GENOMIC DNA]</scope>
    <source>
        <strain evidence="1 2">SCC3193</strain>
    </source>
</reference>
<sequence length="39" mass="4534">MFLAIYRALKNFCEQRRNFYAVGIKHLYGIGSLRRDGGV</sequence>
<dbReference type="KEGG" id="pec:W5S_3901"/>
<name>A0A0H3ID10_PECPM</name>
<gene>
    <name evidence="1" type="ordered locus">W5S_3901</name>
</gene>
<evidence type="ECO:0000313" key="1">
    <source>
        <dbReference type="EMBL" id="AFI91964.1"/>
    </source>
</evidence>
<dbReference type="STRING" id="1905730.W5S_3901"/>
<dbReference type="PATRIC" id="fig|1166016.3.peg.3968"/>
<dbReference type="AlphaFoldDB" id="A0A0H3ID10"/>